<protein>
    <submittedName>
        <fullName evidence="1">Uncharacterized protein</fullName>
    </submittedName>
</protein>
<evidence type="ECO:0000313" key="2">
    <source>
        <dbReference type="Proteomes" id="UP000536711"/>
    </source>
</evidence>
<organism evidence="1 2">
    <name type="scientific">Fusarium acutatum</name>
    <dbReference type="NCBI Taxonomy" id="78861"/>
    <lineage>
        <taxon>Eukaryota</taxon>
        <taxon>Fungi</taxon>
        <taxon>Dikarya</taxon>
        <taxon>Ascomycota</taxon>
        <taxon>Pezizomycotina</taxon>
        <taxon>Sordariomycetes</taxon>
        <taxon>Hypocreomycetidae</taxon>
        <taxon>Hypocreales</taxon>
        <taxon>Nectriaceae</taxon>
        <taxon>Fusarium</taxon>
        <taxon>Fusarium fujikuroi species complex</taxon>
    </lineage>
</organism>
<reference evidence="1 2" key="1">
    <citation type="submission" date="2020-01" db="EMBL/GenBank/DDBJ databases">
        <title>Identification and distribution of gene clusters putatively required for synthesis of sphingolipid metabolism inhibitors in phylogenetically diverse species of the filamentous fungus Fusarium.</title>
        <authorList>
            <person name="Kim H.-S."/>
            <person name="Busman M."/>
            <person name="Brown D.W."/>
            <person name="Divon H."/>
            <person name="Uhlig S."/>
            <person name="Proctor R.H."/>
        </authorList>
    </citation>
    <scope>NUCLEOTIDE SEQUENCE [LARGE SCALE GENOMIC DNA]</scope>
    <source>
        <strain evidence="1 2">NRRL 13308</strain>
    </source>
</reference>
<comment type="caution">
    <text evidence="1">The sequence shown here is derived from an EMBL/GenBank/DDBJ whole genome shotgun (WGS) entry which is preliminary data.</text>
</comment>
<evidence type="ECO:0000313" key="1">
    <source>
        <dbReference type="EMBL" id="KAF4415792.1"/>
    </source>
</evidence>
<name>A0A8H4J9V3_9HYPO</name>
<dbReference type="EMBL" id="JAADJF010000511">
    <property type="protein sequence ID" value="KAF4415792.1"/>
    <property type="molecule type" value="Genomic_DNA"/>
</dbReference>
<sequence length="186" mass="21133">MSESCDHQTVYVNCGSAAANAGFVRPSPEERTLAMSKTGRLARGAYLAKEDAVHDEQTFPGPLVLPGDHIAENPREQGHSCKDWFAMETTQQRRQAISSKKKIYVYGPPSMSRLPEEMKSWTNPVLQEGVVPGPERWTWTLKMYKQLIVYLRAFFTTMHITQYPGTTHFLPYKDASESALRTHRNQ</sequence>
<proteinExistence type="predicted"/>
<gene>
    <name evidence="1" type="ORF">FACUT_13105</name>
</gene>
<accession>A0A8H4J9V3</accession>
<dbReference type="Proteomes" id="UP000536711">
    <property type="component" value="Unassembled WGS sequence"/>
</dbReference>
<dbReference type="OrthoDB" id="2365600at2759"/>
<keyword evidence="2" id="KW-1185">Reference proteome</keyword>
<dbReference type="AlphaFoldDB" id="A0A8H4J9V3"/>